<dbReference type="PATRIC" id="fig|1125718.3.peg.2401"/>
<comment type="similarity">
    <text evidence="7">Belongs to the TatC family.</text>
</comment>
<comment type="caution">
    <text evidence="9">The sequence shown here is derived from an EMBL/GenBank/DDBJ whole genome shotgun (WGS) entry which is preliminary data.</text>
</comment>
<name>J1GZZ3_9ACTO</name>
<dbReference type="PANTHER" id="PTHR30371">
    <property type="entry name" value="SEC-INDEPENDENT PROTEIN TRANSLOCASE PROTEIN TATC"/>
    <property type="match status" value="1"/>
</dbReference>
<dbReference type="eggNOG" id="COG0805">
    <property type="taxonomic scope" value="Bacteria"/>
</dbReference>
<reference evidence="9 10" key="1">
    <citation type="submission" date="2012-05" db="EMBL/GenBank/DDBJ databases">
        <authorList>
            <person name="Harkins D.M."/>
            <person name="Madupu R."/>
            <person name="Durkin A.S."/>
            <person name="Torralba M."/>
            <person name="Methe B."/>
            <person name="Sutton G.G."/>
            <person name="Nelson K.E."/>
        </authorList>
    </citation>
    <scope>NUCLEOTIDE SEQUENCE [LARGE SCALE GENOMIC DNA]</scope>
    <source>
        <strain evidence="9 10">F0489</strain>
    </source>
</reference>
<evidence type="ECO:0000256" key="7">
    <source>
        <dbReference type="HAMAP-Rule" id="MF_00902"/>
    </source>
</evidence>
<feature type="transmembrane region" description="Helical" evidence="7">
    <location>
        <begin position="139"/>
        <end position="161"/>
    </location>
</feature>
<dbReference type="NCBIfam" id="TIGR00945">
    <property type="entry name" value="tatC"/>
    <property type="match status" value="1"/>
</dbReference>
<dbReference type="PRINTS" id="PR01840">
    <property type="entry name" value="TATCFAMILY"/>
</dbReference>
<dbReference type="GO" id="GO:0065002">
    <property type="term" value="P:intracellular protein transmembrane transport"/>
    <property type="evidence" value="ECO:0007669"/>
    <property type="project" value="TreeGrafter"/>
</dbReference>
<sequence>MHPQLFRAVLKPVKEAPVPKLPKIKRSRRRDNPEARMSIGDHLRELRNRIFISALGVLVMSVVGYMIYEWAFALITRPIEAANAKGANLTLNFDTILASFDMKLTVSIWLGVLLSAPLWMYEFWAFVGPGMTRREKAYTWAYGLAGLVLFSSGVALGMWIMPHAVVILTGFIPEGPTAGVIGANLYLSFVMRLVLVFGIAFLLPELLVALNMLGLMKGRTMIKGWRWAVVGIFTFMAFANPLPDPWSMIFMALPITGLYFLACFISIKHDDRVEKRRAKLDAELDADLARPAVSSSQSAAEMSKSADTS</sequence>
<keyword evidence="10" id="KW-1185">Reference proteome</keyword>
<feature type="transmembrane region" description="Helical" evidence="7">
    <location>
        <begin position="50"/>
        <end position="68"/>
    </location>
</feature>
<dbReference type="EMBL" id="AKFT01000186">
    <property type="protein sequence ID" value="EJF38715.1"/>
    <property type="molecule type" value="Genomic_DNA"/>
</dbReference>
<comment type="subunit">
    <text evidence="7">The Tat system comprises two distinct complexes: a TatABC complex, containing multiple copies of TatA, TatB and TatC subunits, and a separate TatA complex, containing only TatA subunits. Substrates initially bind to the TatABC complex, which probably triggers association of the separate TatA complex to form the active translocon.</text>
</comment>
<evidence type="ECO:0000256" key="4">
    <source>
        <dbReference type="ARBA" id="ARBA00022989"/>
    </source>
</evidence>
<dbReference type="AlphaFoldDB" id="J1GZZ3"/>
<evidence type="ECO:0000256" key="2">
    <source>
        <dbReference type="ARBA" id="ARBA00022692"/>
    </source>
</evidence>
<keyword evidence="5 7" id="KW-0811">Translocation</keyword>
<protein>
    <recommendedName>
        <fullName evidence="7">Sec-independent protein translocase protein TatC</fullName>
    </recommendedName>
</protein>
<proteinExistence type="inferred from homology"/>
<dbReference type="Pfam" id="PF00902">
    <property type="entry name" value="TatC"/>
    <property type="match status" value="1"/>
</dbReference>
<dbReference type="PANTHER" id="PTHR30371:SF0">
    <property type="entry name" value="SEC-INDEPENDENT PROTEIN TRANSLOCASE PROTEIN TATC, CHLOROPLASTIC-RELATED"/>
    <property type="match status" value="1"/>
</dbReference>
<comment type="function">
    <text evidence="7">Part of the twin-arginine translocation (Tat) system that transports large folded proteins containing a characteristic twin-arginine motif in their signal peptide across membranes. Together with TatB, TatC is part of a receptor directly interacting with Tat signal peptides.</text>
</comment>
<evidence type="ECO:0000256" key="8">
    <source>
        <dbReference type="SAM" id="MobiDB-lite"/>
    </source>
</evidence>
<dbReference type="GO" id="GO:0009977">
    <property type="term" value="F:proton motive force dependent protein transmembrane transporter activity"/>
    <property type="evidence" value="ECO:0007669"/>
    <property type="project" value="TreeGrafter"/>
</dbReference>
<feature type="transmembrane region" description="Helical" evidence="7">
    <location>
        <begin position="248"/>
        <end position="267"/>
    </location>
</feature>
<dbReference type="Proteomes" id="UP000002941">
    <property type="component" value="Unassembled WGS sequence"/>
</dbReference>
<dbReference type="InterPro" id="IPR002033">
    <property type="entry name" value="TatC"/>
</dbReference>
<keyword evidence="6 7" id="KW-0472">Membrane</keyword>
<keyword evidence="4 7" id="KW-1133">Transmembrane helix</keyword>
<comment type="subcellular location">
    <subcellularLocation>
        <location evidence="7">Cell membrane</location>
        <topology evidence="7">Multi-pass membrane protein</topology>
    </subcellularLocation>
    <subcellularLocation>
        <location evidence="1">Membrane</location>
        <topology evidence="1">Multi-pass membrane protein</topology>
    </subcellularLocation>
</comment>
<keyword evidence="2 7" id="KW-0812">Transmembrane</keyword>
<evidence type="ECO:0000313" key="9">
    <source>
        <dbReference type="EMBL" id="EJF38715.1"/>
    </source>
</evidence>
<keyword evidence="7" id="KW-1003">Cell membrane</keyword>
<evidence type="ECO:0000313" key="10">
    <source>
        <dbReference type="Proteomes" id="UP000002941"/>
    </source>
</evidence>
<keyword evidence="7" id="KW-0813">Transport</keyword>
<gene>
    <name evidence="7 9" type="primary">tatC</name>
    <name evidence="9" type="ORF">HMPREF1318_1022</name>
</gene>
<dbReference type="GO" id="GO:0033281">
    <property type="term" value="C:TAT protein transport complex"/>
    <property type="evidence" value="ECO:0007669"/>
    <property type="project" value="UniProtKB-UniRule"/>
</dbReference>
<feature type="transmembrane region" description="Helical" evidence="7">
    <location>
        <begin position="106"/>
        <end position="127"/>
    </location>
</feature>
<evidence type="ECO:0000256" key="5">
    <source>
        <dbReference type="ARBA" id="ARBA00023010"/>
    </source>
</evidence>
<dbReference type="GO" id="GO:0043953">
    <property type="term" value="P:protein transport by the Tat complex"/>
    <property type="evidence" value="ECO:0007669"/>
    <property type="project" value="UniProtKB-UniRule"/>
</dbReference>
<organism evidence="9 10">
    <name type="scientific">Actinomyces massiliensis F0489</name>
    <dbReference type="NCBI Taxonomy" id="1125718"/>
    <lineage>
        <taxon>Bacteria</taxon>
        <taxon>Bacillati</taxon>
        <taxon>Actinomycetota</taxon>
        <taxon>Actinomycetes</taxon>
        <taxon>Actinomycetales</taxon>
        <taxon>Actinomycetaceae</taxon>
        <taxon>Actinomyces</taxon>
    </lineage>
</organism>
<accession>J1GZZ3</accession>
<keyword evidence="3 7" id="KW-0653">Protein transport</keyword>
<feature type="region of interest" description="Disordered" evidence="8">
    <location>
        <begin position="289"/>
        <end position="309"/>
    </location>
</feature>
<evidence type="ECO:0000256" key="1">
    <source>
        <dbReference type="ARBA" id="ARBA00004141"/>
    </source>
</evidence>
<evidence type="ECO:0000256" key="3">
    <source>
        <dbReference type="ARBA" id="ARBA00022927"/>
    </source>
</evidence>
<comment type="caution">
    <text evidence="7">Lacks conserved residue(s) required for the propagation of feature annotation.</text>
</comment>
<dbReference type="HAMAP" id="MF_00902">
    <property type="entry name" value="TatC"/>
    <property type="match status" value="1"/>
</dbReference>
<evidence type="ECO:0000256" key="6">
    <source>
        <dbReference type="ARBA" id="ARBA00023136"/>
    </source>
</evidence>